<evidence type="ECO:0000313" key="3">
    <source>
        <dbReference type="EMBL" id="KAF1971552.1"/>
    </source>
</evidence>
<protein>
    <submittedName>
        <fullName evidence="3">Uncharacterized protein</fullName>
    </submittedName>
</protein>
<feature type="transmembrane region" description="Helical" evidence="2">
    <location>
        <begin position="32"/>
        <end position="57"/>
    </location>
</feature>
<feature type="transmembrane region" description="Helical" evidence="2">
    <location>
        <begin position="161"/>
        <end position="180"/>
    </location>
</feature>
<evidence type="ECO:0000313" key="4">
    <source>
        <dbReference type="Proteomes" id="UP000800036"/>
    </source>
</evidence>
<dbReference type="InterPro" id="IPR053018">
    <property type="entry name" value="Elsinochrome_Biosynth-Asso"/>
</dbReference>
<dbReference type="PANTHER" id="PTHR37577:SF1">
    <property type="entry name" value="INTEGRAL MEMBRANE PROTEIN"/>
    <property type="match status" value="1"/>
</dbReference>
<sequence>MGNCGSALNCDQCYSPESSSKCMKEIAVDADIAGIGVLVGFFAAAVITCASVAYAYFADSLPSSLLSGLDHAVIRRFQRSILGTKFFPAIGRLWYSFKGLLYRCLRLKEPTQRPSLARDQRVEAFTRLILGFSDQQLVTGLAILIAAVANSCQLTIYEVQIVFSLAWFSATSHITTLIVLREYFFDHKIVRNWRVFAIVAFLVLICFVQTILLLAGIHMDVGRPVQCVINGTSRRSETSFKDVISETYPLIFLVVTYGTYTYLLFVDPRDSTLRNTTSNKALASFRWLGRNKSLGERKTLVENAHYQCLCLYDYYLPSRFHFSTHVYKYSFLHATTQIMYYLAFGISQTATYTWIDSPKTTDDVRRMGFGQVVALALLAIPILAGMEIYNGIHTLLDLNAHVNLSIEVHESASSNSDNEPITPDSTEVEPGEQVSPSNRAPEENTDSAPTARSKAFDDLRITIRKQLDKHPTLSKPEPDRCNFIASSLAAWMLLNSKRRRQNHNHNHNHRKQKSIITALFLIDAAIQIYCGADLTGWSAIALWISFGLSLLVDLREVVIQVKLFKFQLSLLNDCGTSTPCSQDNKGSSEGKLTCPQLRMLDDDSIEVVGGNVEHSDEDFSLSPLQRMDTEADLGVVTR</sequence>
<proteinExistence type="predicted"/>
<dbReference type="AlphaFoldDB" id="A0A6A5V697"/>
<feature type="transmembrane region" description="Helical" evidence="2">
    <location>
        <begin position="338"/>
        <end position="355"/>
    </location>
</feature>
<dbReference type="Proteomes" id="UP000800036">
    <property type="component" value="Unassembled WGS sequence"/>
</dbReference>
<feature type="transmembrane region" description="Helical" evidence="2">
    <location>
        <begin position="192"/>
        <end position="215"/>
    </location>
</feature>
<feature type="transmembrane region" description="Helical" evidence="2">
    <location>
        <begin position="125"/>
        <end position="149"/>
    </location>
</feature>
<evidence type="ECO:0000256" key="2">
    <source>
        <dbReference type="SAM" id="Phobius"/>
    </source>
</evidence>
<dbReference type="PANTHER" id="PTHR37577">
    <property type="entry name" value="INTEGRAL MEMBRANE PROTEIN"/>
    <property type="match status" value="1"/>
</dbReference>
<evidence type="ECO:0000256" key="1">
    <source>
        <dbReference type="SAM" id="MobiDB-lite"/>
    </source>
</evidence>
<keyword evidence="2" id="KW-0812">Transmembrane</keyword>
<name>A0A6A5V697_9PLEO</name>
<feature type="transmembrane region" description="Helical" evidence="2">
    <location>
        <begin position="367"/>
        <end position="386"/>
    </location>
</feature>
<keyword evidence="2" id="KW-1133">Transmembrane helix</keyword>
<keyword evidence="2" id="KW-0472">Membrane</keyword>
<gene>
    <name evidence="3" type="ORF">BU23DRAFT_569720</name>
</gene>
<organism evidence="3 4">
    <name type="scientific">Bimuria novae-zelandiae CBS 107.79</name>
    <dbReference type="NCBI Taxonomy" id="1447943"/>
    <lineage>
        <taxon>Eukaryota</taxon>
        <taxon>Fungi</taxon>
        <taxon>Dikarya</taxon>
        <taxon>Ascomycota</taxon>
        <taxon>Pezizomycotina</taxon>
        <taxon>Dothideomycetes</taxon>
        <taxon>Pleosporomycetidae</taxon>
        <taxon>Pleosporales</taxon>
        <taxon>Massarineae</taxon>
        <taxon>Didymosphaeriaceae</taxon>
        <taxon>Bimuria</taxon>
    </lineage>
</organism>
<reference evidence="3" key="1">
    <citation type="journal article" date="2020" name="Stud. Mycol.">
        <title>101 Dothideomycetes genomes: a test case for predicting lifestyles and emergence of pathogens.</title>
        <authorList>
            <person name="Haridas S."/>
            <person name="Albert R."/>
            <person name="Binder M."/>
            <person name="Bloem J."/>
            <person name="Labutti K."/>
            <person name="Salamov A."/>
            <person name="Andreopoulos B."/>
            <person name="Baker S."/>
            <person name="Barry K."/>
            <person name="Bills G."/>
            <person name="Bluhm B."/>
            <person name="Cannon C."/>
            <person name="Castanera R."/>
            <person name="Culley D."/>
            <person name="Daum C."/>
            <person name="Ezra D."/>
            <person name="Gonzalez J."/>
            <person name="Henrissat B."/>
            <person name="Kuo A."/>
            <person name="Liang C."/>
            <person name="Lipzen A."/>
            <person name="Lutzoni F."/>
            <person name="Magnuson J."/>
            <person name="Mondo S."/>
            <person name="Nolan M."/>
            <person name="Ohm R."/>
            <person name="Pangilinan J."/>
            <person name="Park H.-J."/>
            <person name="Ramirez L."/>
            <person name="Alfaro M."/>
            <person name="Sun H."/>
            <person name="Tritt A."/>
            <person name="Yoshinaga Y."/>
            <person name="Zwiers L.-H."/>
            <person name="Turgeon B."/>
            <person name="Goodwin S."/>
            <person name="Spatafora J."/>
            <person name="Crous P."/>
            <person name="Grigoriev I."/>
        </authorList>
    </citation>
    <scope>NUCLEOTIDE SEQUENCE</scope>
    <source>
        <strain evidence="3">CBS 107.79</strain>
    </source>
</reference>
<dbReference type="EMBL" id="ML976692">
    <property type="protein sequence ID" value="KAF1971552.1"/>
    <property type="molecule type" value="Genomic_DNA"/>
</dbReference>
<accession>A0A6A5V697</accession>
<feature type="region of interest" description="Disordered" evidence="1">
    <location>
        <begin position="411"/>
        <end position="451"/>
    </location>
</feature>
<dbReference type="OrthoDB" id="5427664at2759"/>
<feature type="compositionally biased region" description="Polar residues" evidence="1">
    <location>
        <begin position="411"/>
        <end position="425"/>
    </location>
</feature>
<keyword evidence="4" id="KW-1185">Reference proteome</keyword>
<feature type="transmembrane region" description="Helical" evidence="2">
    <location>
        <begin position="247"/>
        <end position="265"/>
    </location>
</feature>